<dbReference type="Proteomes" id="UP001150538">
    <property type="component" value="Unassembled WGS sequence"/>
</dbReference>
<comment type="caution">
    <text evidence="2">The sequence shown here is derived from an EMBL/GenBank/DDBJ whole genome shotgun (WGS) entry which is preliminary data.</text>
</comment>
<feature type="compositionally biased region" description="Polar residues" evidence="1">
    <location>
        <begin position="72"/>
        <end position="81"/>
    </location>
</feature>
<feature type="region of interest" description="Disordered" evidence="1">
    <location>
        <begin position="1"/>
        <end position="102"/>
    </location>
</feature>
<protein>
    <submittedName>
        <fullName evidence="2">Uncharacterized protein</fullName>
    </submittedName>
</protein>
<gene>
    <name evidence="2" type="ORF">H4219_000922</name>
</gene>
<dbReference type="AlphaFoldDB" id="A0A9W8A4R2"/>
<evidence type="ECO:0000256" key="1">
    <source>
        <dbReference type="SAM" id="MobiDB-lite"/>
    </source>
</evidence>
<feature type="compositionally biased region" description="Basic and acidic residues" evidence="1">
    <location>
        <begin position="195"/>
        <end position="208"/>
    </location>
</feature>
<sequence length="230" mass="24874">MDGRNPYHNYDYGHYQNDEGKPGVVTITSAKSGGGGGGGSSSSSSGSGGRRNSSGYGQPYHQDHSGGSSSHAGTSYESGWASTSRPTSRRRGRRRDNDLPMRLNENHYIMMHTGANKVIQGVQNSDIDDPASFDQMISAAISIKHTFDQSKADPATLGTGKTASTGLCHECYTTMSSVWRSGPDGHYKSQQKKRHEMEMQEKEAEKAAQADSDDDHGGGNSSYEAYYSHY</sequence>
<feature type="region of interest" description="Disordered" evidence="1">
    <location>
        <begin position="180"/>
        <end position="230"/>
    </location>
</feature>
<name>A0A9W8A4R2_9FUNG</name>
<organism evidence="2 3">
    <name type="scientific">Mycoemilia scoparia</name>
    <dbReference type="NCBI Taxonomy" id="417184"/>
    <lineage>
        <taxon>Eukaryota</taxon>
        <taxon>Fungi</taxon>
        <taxon>Fungi incertae sedis</taxon>
        <taxon>Zoopagomycota</taxon>
        <taxon>Kickxellomycotina</taxon>
        <taxon>Kickxellomycetes</taxon>
        <taxon>Kickxellales</taxon>
        <taxon>Kickxellaceae</taxon>
        <taxon>Mycoemilia</taxon>
    </lineage>
</organism>
<dbReference type="EMBL" id="JANBPU010000007">
    <property type="protein sequence ID" value="KAJ1921064.1"/>
    <property type="molecule type" value="Genomic_DNA"/>
</dbReference>
<feature type="compositionally biased region" description="Low complexity" evidence="1">
    <location>
        <begin position="41"/>
        <end position="55"/>
    </location>
</feature>
<evidence type="ECO:0000313" key="2">
    <source>
        <dbReference type="EMBL" id="KAJ1921064.1"/>
    </source>
</evidence>
<evidence type="ECO:0000313" key="3">
    <source>
        <dbReference type="Proteomes" id="UP001150538"/>
    </source>
</evidence>
<reference evidence="2" key="1">
    <citation type="submission" date="2022-07" db="EMBL/GenBank/DDBJ databases">
        <title>Phylogenomic reconstructions and comparative analyses of Kickxellomycotina fungi.</title>
        <authorList>
            <person name="Reynolds N.K."/>
            <person name="Stajich J.E."/>
            <person name="Barry K."/>
            <person name="Grigoriev I.V."/>
            <person name="Crous P."/>
            <person name="Smith M.E."/>
        </authorList>
    </citation>
    <scope>NUCLEOTIDE SEQUENCE</scope>
    <source>
        <strain evidence="2">NBRC 100468</strain>
    </source>
</reference>
<keyword evidence="3" id="KW-1185">Reference proteome</keyword>
<dbReference type="OrthoDB" id="2162994at2759"/>
<accession>A0A9W8A4R2</accession>
<proteinExistence type="predicted"/>